<keyword evidence="9" id="KW-0067">ATP-binding</keyword>
<dbReference type="AlphaFoldDB" id="A0AAE3JIY2"/>
<dbReference type="SMART" id="SM00387">
    <property type="entry name" value="HATPase_c"/>
    <property type="match status" value="1"/>
</dbReference>
<feature type="modified residue" description="Phosphohistidine" evidence="12">
    <location>
        <position position="235"/>
    </location>
</feature>
<dbReference type="FunFam" id="3.30.565.10:FF:000016">
    <property type="entry name" value="Chemotaxis protein CheA, putative"/>
    <property type="match status" value="1"/>
</dbReference>
<dbReference type="GO" id="GO:0000155">
    <property type="term" value="F:phosphorelay sensor kinase activity"/>
    <property type="evidence" value="ECO:0007669"/>
    <property type="project" value="InterPro"/>
</dbReference>
<dbReference type="SMART" id="SM01231">
    <property type="entry name" value="H-kinase_dim"/>
    <property type="match status" value="1"/>
</dbReference>
<dbReference type="PRINTS" id="PR00344">
    <property type="entry name" value="BCTRLSENSOR"/>
</dbReference>
<dbReference type="RefSeq" id="WP_230752892.1">
    <property type="nucleotide sequence ID" value="NZ_JAINWA010000001.1"/>
</dbReference>
<dbReference type="InterPro" id="IPR003594">
    <property type="entry name" value="HATPase_dom"/>
</dbReference>
<proteinExistence type="predicted"/>
<keyword evidence="5 12" id="KW-0597">Phosphoprotein</keyword>
<feature type="compositionally biased region" description="Low complexity" evidence="13">
    <location>
        <begin position="140"/>
        <end position="158"/>
    </location>
</feature>
<reference evidence="17" key="1">
    <citation type="submission" date="2021-08" db="EMBL/GenBank/DDBJ databases">
        <title>Comparative analyses of Brucepasteria parasyntrophica and Teretinema zuelzerae.</title>
        <authorList>
            <person name="Song Y."/>
            <person name="Brune A."/>
        </authorList>
    </citation>
    <scope>NUCLEOTIDE SEQUENCE</scope>
    <source>
        <strain evidence="17">DSM 1903</strain>
    </source>
</reference>
<evidence type="ECO:0000256" key="10">
    <source>
        <dbReference type="ARBA" id="ARBA00023012"/>
    </source>
</evidence>
<evidence type="ECO:0000313" key="17">
    <source>
        <dbReference type="EMBL" id="MCD1653650.1"/>
    </source>
</evidence>
<comment type="function">
    <text evidence="11">Involved in the transmission of sensory signals from the chemoreceptors to the flagellar motors. CheA is autophosphorylated; it can transfer its phosphate group to either CheB or CheY.</text>
</comment>
<keyword evidence="7" id="KW-0547">Nucleotide-binding</keyword>
<comment type="catalytic activity">
    <reaction evidence="1">
        <text>ATP + protein L-histidine = ADP + protein N-phospho-L-histidine.</text>
        <dbReference type="EC" id="2.7.13.3"/>
    </reaction>
</comment>
<accession>A0AAE3JIY2</accession>
<dbReference type="EC" id="2.7.13.3" evidence="2"/>
<feature type="compositionally biased region" description="Polar residues" evidence="13">
    <location>
        <begin position="296"/>
        <end position="310"/>
    </location>
</feature>
<evidence type="ECO:0000256" key="4">
    <source>
        <dbReference type="ARBA" id="ARBA00022500"/>
    </source>
</evidence>
<dbReference type="PROSITE" id="PS50109">
    <property type="entry name" value="HIS_KIN"/>
    <property type="match status" value="1"/>
</dbReference>
<evidence type="ECO:0000256" key="12">
    <source>
        <dbReference type="PROSITE-ProRule" id="PRU00110"/>
    </source>
</evidence>
<evidence type="ECO:0000256" key="5">
    <source>
        <dbReference type="ARBA" id="ARBA00022553"/>
    </source>
</evidence>
<dbReference type="Pfam" id="PF01584">
    <property type="entry name" value="CheW"/>
    <property type="match status" value="1"/>
</dbReference>
<dbReference type="InterPro" id="IPR002545">
    <property type="entry name" value="CheW-lke_dom"/>
</dbReference>
<dbReference type="InterPro" id="IPR037257">
    <property type="entry name" value="T2SS_E_N_sf"/>
</dbReference>
<dbReference type="SUPFAM" id="SSF47226">
    <property type="entry name" value="Histidine-containing phosphotransfer domain, HPT domain"/>
    <property type="match status" value="2"/>
</dbReference>
<name>A0AAE3JIY2_9SPIR</name>
<dbReference type="GO" id="GO:0005737">
    <property type="term" value="C:cytoplasm"/>
    <property type="evidence" value="ECO:0007669"/>
    <property type="project" value="InterPro"/>
</dbReference>
<keyword evidence="6" id="KW-0808">Transferase</keyword>
<feature type="domain" description="HPt" evidence="16">
    <location>
        <begin position="188"/>
        <end position="302"/>
    </location>
</feature>
<feature type="domain" description="HPt" evidence="16">
    <location>
        <begin position="5"/>
        <end position="108"/>
    </location>
</feature>
<organism evidence="17 18">
    <name type="scientific">Teretinema zuelzerae</name>
    <dbReference type="NCBI Taxonomy" id="156"/>
    <lineage>
        <taxon>Bacteria</taxon>
        <taxon>Pseudomonadati</taxon>
        <taxon>Spirochaetota</taxon>
        <taxon>Spirochaetia</taxon>
        <taxon>Spirochaetales</taxon>
        <taxon>Treponemataceae</taxon>
        <taxon>Teretinema</taxon>
    </lineage>
</organism>
<keyword evidence="10" id="KW-0902">Two-component regulatory system</keyword>
<evidence type="ECO:0000259" key="16">
    <source>
        <dbReference type="PROSITE" id="PS50894"/>
    </source>
</evidence>
<dbReference type="InterPro" id="IPR051315">
    <property type="entry name" value="Bact_Chemotaxis_CheA"/>
</dbReference>
<evidence type="ECO:0000256" key="6">
    <source>
        <dbReference type="ARBA" id="ARBA00022679"/>
    </source>
</evidence>
<dbReference type="SUPFAM" id="SSF47384">
    <property type="entry name" value="Homodimeric domain of signal transducing histidine kinase"/>
    <property type="match status" value="1"/>
</dbReference>
<dbReference type="Proteomes" id="UP001198163">
    <property type="component" value="Unassembled WGS sequence"/>
</dbReference>
<dbReference type="Gene3D" id="3.30.565.10">
    <property type="entry name" value="Histidine kinase-like ATPase, C-terminal domain"/>
    <property type="match status" value="1"/>
</dbReference>
<dbReference type="InterPro" id="IPR036641">
    <property type="entry name" value="HPT_dom_sf"/>
</dbReference>
<dbReference type="InterPro" id="IPR008207">
    <property type="entry name" value="Sig_transdc_His_kin_Hpt_dom"/>
</dbReference>
<evidence type="ECO:0000256" key="9">
    <source>
        <dbReference type="ARBA" id="ARBA00022840"/>
    </source>
</evidence>
<protein>
    <recommendedName>
        <fullName evidence="3">Chemotaxis protein CheA</fullName>
        <ecNumber evidence="2">2.7.13.3</ecNumber>
    </recommendedName>
</protein>
<dbReference type="Pfam" id="PF02895">
    <property type="entry name" value="H-kinase_dim"/>
    <property type="match status" value="1"/>
</dbReference>
<evidence type="ECO:0000259" key="15">
    <source>
        <dbReference type="PROSITE" id="PS50851"/>
    </source>
</evidence>
<dbReference type="Gene3D" id="1.20.120.160">
    <property type="entry name" value="HPT domain"/>
    <property type="match status" value="2"/>
</dbReference>
<dbReference type="EMBL" id="JAINWA010000001">
    <property type="protein sequence ID" value="MCD1653650.1"/>
    <property type="molecule type" value="Genomic_DNA"/>
</dbReference>
<feature type="compositionally biased region" description="Basic and acidic residues" evidence="13">
    <location>
        <begin position="159"/>
        <end position="179"/>
    </location>
</feature>
<keyword evidence="4" id="KW-0145">Chemotaxis</keyword>
<dbReference type="InterPro" id="IPR037006">
    <property type="entry name" value="CheA-like_homodim_sf"/>
</dbReference>
<evidence type="ECO:0000256" key="11">
    <source>
        <dbReference type="ARBA" id="ARBA00035100"/>
    </source>
</evidence>
<dbReference type="InterPro" id="IPR036097">
    <property type="entry name" value="HisK_dim/P_sf"/>
</dbReference>
<dbReference type="SUPFAM" id="SSF55874">
    <property type="entry name" value="ATPase domain of HSP90 chaperone/DNA topoisomerase II/histidine kinase"/>
    <property type="match status" value="1"/>
</dbReference>
<feature type="domain" description="Histidine kinase" evidence="14">
    <location>
        <begin position="406"/>
        <end position="640"/>
    </location>
</feature>
<dbReference type="InterPro" id="IPR005467">
    <property type="entry name" value="His_kinase_dom"/>
</dbReference>
<dbReference type="SMART" id="SM00073">
    <property type="entry name" value="HPT"/>
    <property type="match status" value="2"/>
</dbReference>
<dbReference type="SMART" id="SM00260">
    <property type="entry name" value="CheW"/>
    <property type="match status" value="1"/>
</dbReference>
<dbReference type="CDD" id="cd00088">
    <property type="entry name" value="HPT"/>
    <property type="match status" value="2"/>
</dbReference>
<dbReference type="Pfam" id="PF01627">
    <property type="entry name" value="Hpt"/>
    <property type="match status" value="2"/>
</dbReference>
<dbReference type="Pfam" id="PF02518">
    <property type="entry name" value="HATPase_c"/>
    <property type="match status" value="1"/>
</dbReference>
<dbReference type="Gene3D" id="1.10.287.560">
    <property type="entry name" value="Histidine kinase CheA-like, homodimeric domain"/>
    <property type="match status" value="1"/>
</dbReference>
<dbReference type="GO" id="GO:0006935">
    <property type="term" value="P:chemotaxis"/>
    <property type="evidence" value="ECO:0007669"/>
    <property type="project" value="InterPro"/>
</dbReference>
<dbReference type="GO" id="GO:0005524">
    <property type="term" value="F:ATP binding"/>
    <property type="evidence" value="ECO:0007669"/>
    <property type="project" value="UniProtKB-KW"/>
</dbReference>
<evidence type="ECO:0000256" key="13">
    <source>
        <dbReference type="SAM" id="MobiDB-lite"/>
    </source>
</evidence>
<sequence length="777" mass="84824">MPKSIDEETLEILLSFVAEGYERLDDAEAQLAHLEEGETESRLHSIFRLFHSVKGSAGYLGLNNIQKLTHEAETLLDVFLKEKKPLAQDAVDVIYETVDILRTLITLVEKEFCDDDGEQKAGEQTEKIKAQISLIRGGAAAAPANPGNASSPSASPASEKQEGAAAEHSHKSDSPKEEPLPANEILLGDLVTADMVQRFIGECADLLDKGESILLSLDPKENNTDKIHEIFRAVHTIKGNAGFFGYALMERLCMEFETLLDDARKTPGALGEARINASIKTVDYLRELLSGLQVVSTAQPAQRPDASSEQDAAPQKKPSLPEYKPLGEILVGMGAADRNAIQEALDEQERSLGEILVQKGIVPPEKVDEALKLQGEGLKKNQSDSAGEIVRKEIRVDTNKLDKLFELVGELITAESMVMNNADLAGLAQDSFTKAFSRLNKISREIQETTMMIRMIPLDGLFQKMARLVRDLSRKMDRPIKLAVSGQDTEMDKNVIEQISDPLVHILRNAIDHGIEPKDKRIASGKDETGSIKLNAKYEGSEIWISVQDDGAGLDRDKILAKAIERGLLKGDPASFKDQDIFSCIFEPGFSTAAIVSDVSGRGVGMDVVKRNLDKIRGRIDIKTTPGAGTEFILAIPLTMAIIDGITVRAGANRYSLPLAEILEFVKIQDSQISRTGTGEETVNIRNDFLPLIRLHEVFNIEGAVTEPADGILIVMQNNGRRACLLIDEVIGNQQIVVKSLSEYLGKVDGISGCSILGDGGVSFIIDTGKLMSLRLE</sequence>
<dbReference type="InterPro" id="IPR036890">
    <property type="entry name" value="HATPase_C_sf"/>
</dbReference>
<dbReference type="InterPro" id="IPR004358">
    <property type="entry name" value="Sig_transdc_His_kin-like_C"/>
</dbReference>
<feature type="domain" description="CheW-like" evidence="15">
    <location>
        <begin position="642"/>
        <end position="777"/>
    </location>
</feature>
<dbReference type="Gene3D" id="2.30.30.40">
    <property type="entry name" value="SH3 Domains"/>
    <property type="match status" value="1"/>
</dbReference>
<evidence type="ECO:0000259" key="14">
    <source>
        <dbReference type="PROSITE" id="PS50109"/>
    </source>
</evidence>
<gene>
    <name evidence="17" type="ORF">K7J14_02920</name>
</gene>
<feature type="region of interest" description="Disordered" evidence="13">
    <location>
        <begin position="140"/>
        <end position="180"/>
    </location>
</feature>
<dbReference type="PANTHER" id="PTHR43395">
    <property type="entry name" value="SENSOR HISTIDINE KINASE CHEA"/>
    <property type="match status" value="1"/>
</dbReference>
<keyword evidence="8" id="KW-0418">Kinase</keyword>
<feature type="modified residue" description="Phosphohistidine" evidence="12">
    <location>
        <position position="51"/>
    </location>
</feature>
<evidence type="ECO:0000256" key="2">
    <source>
        <dbReference type="ARBA" id="ARBA00012438"/>
    </source>
</evidence>
<dbReference type="PROSITE" id="PS50851">
    <property type="entry name" value="CHEW"/>
    <property type="match status" value="1"/>
</dbReference>
<dbReference type="SUPFAM" id="SSF160246">
    <property type="entry name" value="EspE N-terminal domain-like"/>
    <property type="match status" value="1"/>
</dbReference>
<dbReference type="PANTHER" id="PTHR43395:SF10">
    <property type="entry name" value="CHEMOTAXIS PROTEIN CHEA"/>
    <property type="match status" value="1"/>
</dbReference>
<keyword evidence="18" id="KW-1185">Reference proteome</keyword>
<evidence type="ECO:0000256" key="3">
    <source>
        <dbReference type="ARBA" id="ARBA00021495"/>
    </source>
</evidence>
<evidence type="ECO:0000313" key="18">
    <source>
        <dbReference type="Proteomes" id="UP001198163"/>
    </source>
</evidence>
<evidence type="ECO:0000256" key="1">
    <source>
        <dbReference type="ARBA" id="ARBA00000085"/>
    </source>
</evidence>
<dbReference type="SUPFAM" id="SSF50341">
    <property type="entry name" value="CheW-like"/>
    <property type="match status" value="1"/>
</dbReference>
<evidence type="ECO:0000256" key="7">
    <source>
        <dbReference type="ARBA" id="ARBA00022741"/>
    </source>
</evidence>
<evidence type="ECO:0000256" key="8">
    <source>
        <dbReference type="ARBA" id="ARBA00022777"/>
    </source>
</evidence>
<dbReference type="InterPro" id="IPR036061">
    <property type="entry name" value="CheW-like_dom_sf"/>
</dbReference>
<feature type="region of interest" description="Disordered" evidence="13">
    <location>
        <begin position="296"/>
        <end position="323"/>
    </location>
</feature>
<dbReference type="InterPro" id="IPR004105">
    <property type="entry name" value="CheA-like_dim"/>
</dbReference>
<dbReference type="PROSITE" id="PS50894">
    <property type="entry name" value="HPT"/>
    <property type="match status" value="2"/>
</dbReference>
<comment type="caution">
    <text evidence="17">The sequence shown here is derived from an EMBL/GenBank/DDBJ whole genome shotgun (WGS) entry which is preliminary data.</text>
</comment>
<dbReference type="CDD" id="cd00731">
    <property type="entry name" value="CheA_reg"/>
    <property type="match status" value="1"/>
</dbReference>